<accession>A0A3Q3IP48</accession>
<keyword evidence="2" id="KW-0677">Repeat</keyword>
<dbReference type="PANTHER" id="PTHR45712">
    <property type="entry name" value="AGAP008170-PA"/>
    <property type="match status" value="1"/>
</dbReference>
<evidence type="ECO:0000313" key="3">
    <source>
        <dbReference type="Ensembl" id="ENSMALP00000002221.1"/>
    </source>
</evidence>
<protein>
    <recommendedName>
        <fullName evidence="5">Leucine rich repeat containing 20</fullName>
    </recommendedName>
</protein>
<dbReference type="Pfam" id="PF13855">
    <property type="entry name" value="LRR_8"/>
    <property type="match status" value="1"/>
</dbReference>
<dbReference type="KEGG" id="malb:109962890"/>
<dbReference type="GeneID" id="109962890"/>
<dbReference type="PANTHER" id="PTHR45712:SF22">
    <property type="entry name" value="INSULIN-LIKE GROWTH FACTOR-BINDING PROTEIN COMPLEX ACID LABILE SUBUNIT"/>
    <property type="match status" value="1"/>
</dbReference>
<sequence>MGEAIANVARRINATVEEEKDSLDLSNCKLISFPDGVFKVLRSVSGNIHVITLADNEMKAISSKFFSTFTQLRELDLQGNVLTKLPDTVGEMKHLTSINLANNSFSIFPEKLIEIATLERINLEGNKITEIPVQKLSAMPALKWLNVKSNPLDSNTQSALQSPHKFDILTTTES</sequence>
<dbReference type="PROSITE" id="PS51450">
    <property type="entry name" value="LRR"/>
    <property type="match status" value="1"/>
</dbReference>
<dbReference type="AlphaFoldDB" id="A0A3Q3IP48"/>
<reference evidence="3" key="2">
    <citation type="submission" date="2025-09" db="UniProtKB">
        <authorList>
            <consortium name="Ensembl"/>
        </authorList>
    </citation>
    <scope>IDENTIFICATION</scope>
</reference>
<dbReference type="SUPFAM" id="SSF52058">
    <property type="entry name" value="L domain-like"/>
    <property type="match status" value="1"/>
</dbReference>
<keyword evidence="1" id="KW-0433">Leucine-rich repeat</keyword>
<dbReference type="Gene3D" id="3.80.10.10">
    <property type="entry name" value="Ribonuclease Inhibitor"/>
    <property type="match status" value="1"/>
</dbReference>
<dbReference type="InterPro" id="IPR050333">
    <property type="entry name" value="SLRP"/>
</dbReference>
<dbReference type="OrthoDB" id="1060944at2759"/>
<dbReference type="STRING" id="43700.ENSMALP00000002221"/>
<name>A0A3Q3IP48_MONAL</name>
<evidence type="ECO:0008006" key="5">
    <source>
        <dbReference type="Google" id="ProtNLM"/>
    </source>
</evidence>
<dbReference type="GO" id="GO:0005615">
    <property type="term" value="C:extracellular space"/>
    <property type="evidence" value="ECO:0007669"/>
    <property type="project" value="TreeGrafter"/>
</dbReference>
<dbReference type="InterPro" id="IPR001611">
    <property type="entry name" value="Leu-rich_rpt"/>
</dbReference>
<dbReference type="CTD" id="55222"/>
<dbReference type="Proteomes" id="UP000261600">
    <property type="component" value="Unplaced"/>
</dbReference>
<reference evidence="3" key="1">
    <citation type="submission" date="2025-08" db="UniProtKB">
        <authorList>
            <consortium name="Ensembl"/>
        </authorList>
    </citation>
    <scope>IDENTIFICATION</scope>
</reference>
<evidence type="ECO:0000256" key="2">
    <source>
        <dbReference type="ARBA" id="ARBA00022737"/>
    </source>
</evidence>
<dbReference type="Ensembl" id="ENSMALT00000002285.1">
    <property type="protein sequence ID" value="ENSMALP00000002221.1"/>
    <property type="gene ID" value="ENSMALG00000001658.1"/>
</dbReference>
<evidence type="ECO:0000256" key="1">
    <source>
        <dbReference type="ARBA" id="ARBA00022614"/>
    </source>
</evidence>
<dbReference type="InterPro" id="IPR032675">
    <property type="entry name" value="LRR_dom_sf"/>
</dbReference>
<organism evidence="3 4">
    <name type="scientific">Monopterus albus</name>
    <name type="common">Swamp eel</name>
    <dbReference type="NCBI Taxonomy" id="43700"/>
    <lineage>
        <taxon>Eukaryota</taxon>
        <taxon>Metazoa</taxon>
        <taxon>Chordata</taxon>
        <taxon>Craniata</taxon>
        <taxon>Vertebrata</taxon>
        <taxon>Euteleostomi</taxon>
        <taxon>Actinopterygii</taxon>
        <taxon>Neopterygii</taxon>
        <taxon>Teleostei</taxon>
        <taxon>Neoteleostei</taxon>
        <taxon>Acanthomorphata</taxon>
        <taxon>Anabantaria</taxon>
        <taxon>Synbranchiformes</taxon>
        <taxon>Synbranchidae</taxon>
        <taxon>Monopterus</taxon>
    </lineage>
</organism>
<dbReference type="RefSeq" id="XP_020460639.1">
    <property type="nucleotide sequence ID" value="XM_020604983.1"/>
</dbReference>
<evidence type="ECO:0000313" key="4">
    <source>
        <dbReference type="Proteomes" id="UP000261600"/>
    </source>
</evidence>
<proteinExistence type="predicted"/>
<keyword evidence="4" id="KW-1185">Reference proteome</keyword>